<reference evidence="3" key="1">
    <citation type="journal article" date="2023" name="Int. J. Syst. Evol. Microbiol.">
        <title>Claveliimonas bilis gen. nov., sp. nov., deoxycholic acid-producing bacteria isolated from human faeces, and reclassification of Sellimonas monacensis Zenner et al. 2021 as Claveliimonas monacensis comb. nov.</title>
        <authorList>
            <person name="Hisatomi A."/>
            <person name="Kastawa N.W.E.P.G."/>
            <person name="Song I."/>
            <person name="Ohkuma M."/>
            <person name="Fukiya S."/>
            <person name="Sakamoto M."/>
        </authorList>
    </citation>
    <scope>NUCLEOTIDE SEQUENCE [LARGE SCALE GENOMIC DNA]</scope>
    <source>
        <strain evidence="3">12BBH14</strain>
    </source>
</reference>
<evidence type="ECO:0000259" key="1">
    <source>
        <dbReference type="SMART" id="SM00481"/>
    </source>
</evidence>
<dbReference type="Gene3D" id="3.20.20.140">
    <property type="entry name" value="Metal-dependent hydrolases"/>
    <property type="match status" value="1"/>
</dbReference>
<dbReference type="SUPFAM" id="SSF89550">
    <property type="entry name" value="PHP domain-like"/>
    <property type="match status" value="1"/>
</dbReference>
<dbReference type="EMBL" id="AP027742">
    <property type="protein sequence ID" value="BDZ78132.1"/>
    <property type="molecule type" value="Genomic_DNA"/>
</dbReference>
<dbReference type="Pfam" id="PF02811">
    <property type="entry name" value="PHP"/>
    <property type="match status" value="1"/>
</dbReference>
<feature type="domain" description="Polymerase/histidinol phosphatase N-terminal" evidence="1">
    <location>
        <begin position="6"/>
        <end position="74"/>
    </location>
</feature>
<gene>
    <name evidence="2" type="ORF">Lac1_23150</name>
</gene>
<evidence type="ECO:0000313" key="2">
    <source>
        <dbReference type="EMBL" id="BDZ78132.1"/>
    </source>
</evidence>
<dbReference type="PANTHER" id="PTHR42924:SF3">
    <property type="entry name" value="POLYMERASE_HISTIDINOL PHOSPHATASE N-TERMINAL DOMAIN-CONTAINING PROTEIN"/>
    <property type="match status" value="1"/>
</dbReference>
<sequence length="241" mass="26541">MIPLYYDLHIHSCLSPCGDDDMTPSNITGMAAVKNLDVIALTDHNSCRNCPAAIEAGKRLGITVLPGMELTTSEEIHVLFLFASLGRALSFDAYVYEHLLPVRNRPEIFGTQLIVDENDKVSGSLDKLLISATDIPFDETGKLADSFGGICFPAHLDKSSTSLISNLGAIPPDSTFSCAELKDMKNLHRLKREHHYLENCRILSSSDAHYLWDIAEPNLQIYARSKSPSDILEALGRGVLR</sequence>
<evidence type="ECO:0000313" key="3">
    <source>
        <dbReference type="Proteomes" id="UP001305815"/>
    </source>
</evidence>
<dbReference type="PANTHER" id="PTHR42924">
    <property type="entry name" value="EXONUCLEASE"/>
    <property type="match status" value="1"/>
</dbReference>
<dbReference type="RefSeq" id="WP_316265122.1">
    <property type="nucleotide sequence ID" value="NZ_AP027742.1"/>
</dbReference>
<dbReference type="InterPro" id="IPR052018">
    <property type="entry name" value="PHP_domain"/>
</dbReference>
<name>A0ABM8I4Y8_9FIRM</name>
<dbReference type="InterPro" id="IPR016195">
    <property type="entry name" value="Pol/histidinol_Pase-like"/>
</dbReference>
<keyword evidence="3" id="KW-1185">Reference proteome</keyword>
<accession>A0ABM8I4Y8</accession>
<dbReference type="InterPro" id="IPR004013">
    <property type="entry name" value="PHP_dom"/>
</dbReference>
<dbReference type="InterPro" id="IPR003141">
    <property type="entry name" value="Pol/His_phosphatase_N"/>
</dbReference>
<dbReference type="CDD" id="cd07432">
    <property type="entry name" value="PHP_HisPPase"/>
    <property type="match status" value="1"/>
</dbReference>
<dbReference type="SMART" id="SM00481">
    <property type="entry name" value="POLIIIAc"/>
    <property type="match status" value="1"/>
</dbReference>
<proteinExistence type="predicted"/>
<protein>
    <submittedName>
        <fullName evidence="2">Histidinol-phosphatase</fullName>
    </submittedName>
</protein>
<dbReference type="Proteomes" id="UP001305815">
    <property type="component" value="Chromosome"/>
</dbReference>
<organism evidence="2 3">
    <name type="scientific">Claveliimonas bilis</name>
    <dbReference type="NCBI Taxonomy" id="3028070"/>
    <lineage>
        <taxon>Bacteria</taxon>
        <taxon>Bacillati</taxon>
        <taxon>Bacillota</taxon>
        <taxon>Clostridia</taxon>
        <taxon>Lachnospirales</taxon>
        <taxon>Lachnospiraceae</taxon>
        <taxon>Claveliimonas</taxon>
    </lineage>
</organism>